<dbReference type="AlphaFoldDB" id="A0A1I2IF24"/>
<proteinExistence type="predicted"/>
<evidence type="ECO:0000313" key="3">
    <source>
        <dbReference type="EMBL" id="SFF40220.1"/>
    </source>
</evidence>
<keyword evidence="4" id="KW-1185">Reference proteome</keyword>
<dbReference type="Proteomes" id="UP000199400">
    <property type="component" value="Unassembled WGS sequence"/>
</dbReference>
<feature type="region of interest" description="Disordered" evidence="1">
    <location>
        <begin position="109"/>
        <end position="133"/>
    </location>
</feature>
<evidence type="ECO:0000313" key="4">
    <source>
        <dbReference type="Proteomes" id="UP000199400"/>
    </source>
</evidence>
<feature type="transmembrane region" description="Helical" evidence="2">
    <location>
        <begin position="242"/>
        <end position="263"/>
    </location>
</feature>
<keyword evidence="2" id="KW-1133">Transmembrane helix</keyword>
<keyword evidence="2" id="KW-0812">Transmembrane</keyword>
<dbReference type="EMBL" id="FOMX01000063">
    <property type="protein sequence ID" value="SFF40220.1"/>
    <property type="molecule type" value="Genomic_DNA"/>
</dbReference>
<organism evidence="3 4">
    <name type="scientific">Nannocystis exedens</name>
    <dbReference type="NCBI Taxonomy" id="54"/>
    <lineage>
        <taxon>Bacteria</taxon>
        <taxon>Pseudomonadati</taxon>
        <taxon>Myxococcota</taxon>
        <taxon>Polyangia</taxon>
        <taxon>Nannocystales</taxon>
        <taxon>Nannocystaceae</taxon>
        <taxon>Nannocystis</taxon>
    </lineage>
</organism>
<protein>
    <submittedName>
        <fullName evidence="3">Uncharacterized protein</fullName>
    </submittedName>
</protein>
<accession>A0A1I2IF24</accession>
<feature type="region of interest" description="Disordered" evidence="1">
    <location>
        <begin position="145"/>
        <end position="175"/>
    </location>
</feature>
<dbReference type="RefSeq" id="WP_096326555.1">
    <property type="nucleotide sequence ID" value="NZ_FOMX01000063.1"/>
</dbReference>
<dbReference type="STRING" id="54.SAMN02745121_08621"/>
<evidence type="ECO:0000256" key="1">
    <source>
        <dbReference type="SAM" id="MobiDB-lite"/>
    </source>
</evidence>
<reference evidence="4" key="1">
    <citation type="submission" date="2016-10" db="EMBL/GenBank/DDBJ databases">
        <authorList>
            <person name="Varghese N."/>
            <person name="Submissions S."/>
        </authorList>
    </citation>
    <scope>NUCLEOTIDE SEQUENCE [LARGE SCALE GENOMIC DNA]</scope>
    <source>
        <strain evidence="4">ATCC 25963</strain>
    </source>
</reference>
<gene>
    <name evidence="3" type="ORF">SAMN02745121_08621</name>
</gene>
<evidence type="ECO:0000256" key="2">
    <source>
        <dbReference type="SAM" id="Phobius"/>
    </source>
</evidence>
<sequence length="283" mass="29745">MTLHLALVLSMLAPPSEEAARAAFNAGELERALELYLERAKDPDVHPPDALAGAHDCLRALHRETQDIEHLCRALDLARTVRARDVFVDDDERAFWAELEAQDAALAGDACPASPLPDATPEDSQSGTKASGEDVSVTAAIDGESVAAPENKTEGPAPLPVLKDSPRPRRPQGRLIGGSVLSAVGVGLLGGMAGALANRERADATIATITANAIAEDRDFTPAERAAVHEADRRYTRLDATWPALLAAGSVSLITGLAVMLAPNRQASRIRARAGGAGLVYSF</sequence>
<name>A0A1I2IF24_9BACT</name>
<keyword evidence="2" id="KW-0472">Membrane</keyword>